<feature type="compositionally biased region" description="Basic and acidic residues" evidence="2">
    <location>
        <begin position="1470"/>
        <end position="1481"/>
    </location>
</feature>
<name>A0AAN6ERE6_EXODE</name>
<comment type="caution">
    <text evidence="3">The sequence shown here is derived from an EMBL/GenBank/DDBJ whole genome shotgun (WGS) entry which is preliminary data.</text>
</comment>
<feature type="compositionally biased region" description="Basic and acidic residues" evidence="2">
    <location>
        <begin position="1147"/>
        <end position="1164"/>
    </location>
</feature>
<feature type="compositionally biased region" description="Polar residues" evidence="2">
    <location>
        <begin position="1362"/>
        <end position="1374"/>
    </location>
</feature>
<feature type="region of interest" description="Disordered" evidence="2">
    <location>
        <begin position="1147"/>
        <end position="1171"/>
    </location>
</feature>
<dbReference type="PANTHER" id="PTHR45615">
    <property type="entry name" value="MYOSIN HEAVY CHAIN, NON-MUSCLE"/>
    <property type="match status" value="1"/>
</dbReference>
<dbReference type="PANTHER" id="PTHR45615:SF80">
    <property type="entry name" value="GRIP DOMAIN-CONTAINING PROTEIN"/>
    <property type="match status" value="1"/>
</dbReference>
<feature type="compositionally biased region" description="Polar residues" evidence="2">
    <location>
        <begin position="1237"/>
        <end position="1246"/>
    </location>
</feature>
<accession>A0AAN6ERE6</accession>
<feature type="compositionally biased region" description="Basic and acidic residues" evidence="2">
    <location>
        <begin position="249"/>
        <end position="258"/>
    </location>
</feature>
<proteinExistence type="predicted"/>
<gene>
    <name evidence="3" type="ORF">HRR80_007494</name>
</gene>
<evidence type="ECO:0000313" key="4">
    <source>
        <dbReference type="Proteomes" id="UP001161757"/>
    </source>
</evidence>
<feature type="compositionally biased region" description="Polar residues" evidence="2">
    <location>
        <begin position="1431"/>
        <end position="1450"/>
    </location>
</feature>
<feature type="region of interest" description="Disordered" evidence="2">
    <location>
        <begin position="1"/>
        <end position="32"/>
    </location>
</feature>
<feature type="coiled-coil region" evidence="1">
    <location>
        <begin position="734"/>
        <end position="1140"/>
    </location>
</feature>
<keyword evidence="1" id="KW-0175">Coiled coil</keyword>
<feature type="compositionally biased region" description="Basic and acidic residues" evidence="2">
    <location>
        <begin position="1392"/>
        <end position="1406"/>
    </location>
</feature>
<protein>
    <submittedName>
        <fullName evidence="3">Uncharacterized protein</fullName>
    </submittedName>
</protein>
<feature type="region of interest" description="Disordered" evidence="2">
    <location>
        <begin position="1214"/>
        <end position="1481"/>
    </location>
</feature>
<evidence type="ECO:0000313" key="3">
    <source>
        <dbReference type="EMBL" id="KAJ8988467.1"/>
    </source>
</evidence>
<dbReference type="Proteomes" id="UP001161757">
    <property type="component" value="Unassembled WGS sequence"/>
</dbReference>
<feature type="region of interest" description="Disordered" evidence="2">
    <location>
        <begin position="228"/>
        <end position="347"/>
    </location>
</feature>
<feature type="region of interest" description="Disordered" evidence="2">
    <location>
        <begin position="162"/>
        <end position="195"/>
    </location>
</feature>
<feature type="compositionally biased region" description="Basic residues" evidence="2">
    <location>
        <begin position="1257"/>
        <end position="1271"/>
    </location>
</feature>
<feature type="compositionally biased region" description="Polar residues" evidence="2">
    <location>
        <begin position="1214"/>
        <end position="1229"/>
    </location>
</feature>
<organism evidence="3 4">
    <name type="scientific">Exophiala dermatitidis</name>
    <name type="common">Black yeast-like fungus</name>
    <name type="synonym">Wangiella dermatitidis</name>
    <dbReference type="NCBI Taxonomy" id="5970"/>
    <lineage>
        <taxon>Eukaryota</taxon>
        <taxon>Fungi</taxon>
        <taxon>Dikarya</taxon>
        <taxon>Ascomycota</taxon>
        <taxon>Pezizomycotina</taxon>
        <taxon>Eurotiomycetes</taxon>
        <taxon>Chaetothyriomycetidae</taxon>
        <taxon>Chaetothyriales</taxon>
        <taxon>Herpotrichiellaceae</taxon>
        <taxon>Exophiala</taxon>
    </lineage>
</organism>
<reference evidence="3" key="1">
    <citation type="submission" date="2023-01" db="EMBL/GenBank/DDBJ databases">
        <title>Exophiala dermititidis isolated from Cystic Fibrosis Patient.</title>
        <authorList>
            <person name="Kurbessoian T."/>
            <person name="Crocker A."/>
            <person name="Murante D."/>
            <person name="Hogan D.A."/>
            <person name="Stajich J.E."/>
        </authorList>
    </citation>
    <scope>NUCLEOTIDE SEQUENCE</scope>
    <source>
        <strain evidence="3">Ex8</strain>
    </source>
</reference>
<dbReference type="EMBL" id="JAJGCB010000018">
    <property type="protein sequence ID" value="KAJ8988467.1"/>
    <property type="molecule type" value="Genomic_DNA"/>
</dbReference>
<evidence type="ECO:0000256" key="1">
    <source>
        <dbReference type="SAM" id="Coils"/>
    </source>
</evidence>
<sequence>MSDRPLTRTQVHPQEDVPQGHPKGPAVQPKDDFNCEIVPDDDIEVYDHALNGPQSPSATSVSISVDETPISKSLAQARAKSYTSNQLPTAASKCFQRPKISAHKAELTGFSFMPANFKPIAIKPSREEKPAILPLPQQCEATEFQYAAPRSVSSARTERPFAVHANEPGETSKACGNGEDQERHPSRIHPGADLTERIPTKMTHLPEASDQGHQEAEVESHRLADQCSLEDAVPQSVSKMEIDGDESETEHMESDSKQVKAAPCQQETAAADSPGQNVVDETTEGSNIDTRTPSTPYTLRQRQGQAGKSSIHASRVHKTPARHPGRHQARQLQLPVRPRHTNVSRSQPSEEDLLYILMARARESSRAMNRLAFLEEQNQQLAREQEIKDQALEQAMAAQSESAQQQDTLARALEKFKEKYYKLKKWALEANKDCEVLQTKALQFKELLGNVIKDRDEILAQLRDARSTSEAVSSRIEHIWSDVQDVTAVTQTNFSTIERMDGILVAQEEHLRSEKQRCRKLETHIVFLEHERNKRDARLQIQAKSLEETVQGFSDRVGALANRKANDDMEKSWLMECQTMFQGLLDRSMCTNSAMDGLKDTLNSMKDLFNAHTTTNSESLQSAVEALKHQLQQDISKQAAKLSLEVQSGNKEVVQARAEIARLQQKSEQVDGILEHLRHDKTAAEDREHFLQNTTSRLMEHLGGTREAMQKQSVELRGELSALVTKWESACSQLAEGKRHIAEMEKELERAKLELAESGKSRKLLEEELDKLRDEMADAQQRAEHGHKDEVKLLELQLETFKEELDYQRRKRETAEEDVQAMRLLQSDMQQSLEKAEAEKSTALKEGLSLQKKVEGLEASLTLARVSEGLLEEAKTRLEAKTTEVAELKHVVKDHENLKRDLLNRQRELNAKDSELKACQDQLCELQNKSGRLEEQIREQQKLLKEKDQLQVELTASRLELVGMANLKQELEHHVASIARLQSALAIAEKDAAEASHLKAHNSSLNDQIDTLTLDLKAAQEQNEQITTLKATAERMEDEIAALKATSEQKEDEIIALKATAEQKEAEIDTLKATSEQKEDEITTLKGTAEQREAEINNLKERLELFDTQADALQSAKEELQRKEENIATIQQQVLTLEGALSKAMLHKETNPPESTRRVADRSGSRVGLSNNGPVVAHGLVMASSPGVGEDTACAFPQQLTGPSVIPETQSATLQENEQYQVESATQRPQQHDDATSELSEYTSNASDHEPGVNNIIRKKNTNMRAGRQKQKNTQPGNSQTKGHCQLTGRTPSSSYGSQNDQMLLDQMAQEEDSLEEISRLLSEAGDDEDSLSWDRSASKSGRSPRPVTRSSQTRRPAMTPTPDTSPGTNTPRESTPAVMRERYPPNSAAKRKVDNDDKDTQQERTRRLKRRPANLEIRPPRSSAPKPPSGEQNGSGVTLNYRKSSSVVGTNAPAPGKGQRSSKPARRGSRQDKYNNRFAA</sequence>
<feature type="coiled-coil region" evidence="1">
    <location>
        <begin position="364"/>
        <end position="401"/>
    </location>
</feature>
<feature type="compositionally biased region" description="Polar residues" evidence="2">
    <location>
        <begin position="274"/>
        <end position="312"/>
    </location>
</feature>
<feature type="compositionally biased region" description="Polar residues" evidence="2">
    <location>
        <begin position="1272"/>
        <end position="1302"/>
    </location>
</feature>
<feature type="compositionally biased region" description="Basic residues" evidence="2">
    <location>
        <begin position="314"/>
        <end position="329"/>
    </location>
</feature>
<evidence type="ECO:0000256" key="2">
    <source>
        <dbReference type="SAM" id="MobiDB-lite"/>
    </source>
</evidence>